<evidence type="ECO:0000313" key="5">
    <source>
        <dbReference type="EMBL" id="MBC9177515.1"/>
    </source>
</evidence>
<organism evidence="5 6">
    <name type="scientific">Pseudoroseomonas ludipueritiae</name>
    <dbReference type="NCBI Taxonomy" id="198093"/>
    <lineage>
        <taxon>Bacteria</taxon>
        <taxon>Pseudomonadati</taxon>
        <taxon>Pseudomonadota</taxon>
        <taxon>Alphaproteobacteria</taxon>
        <taxon>Acetobacterales</taxon>
        <taxon>Acetobacteraceae</taxon>
        <taxon>Pseudoroseomonas</taxon>
    </lineage>
</organism>
<dbReference type="InterPro" id="IPR050832">
    <property type="entry name" value="Bact_Acetyltransf"/>
</dbReference>
<protein>
    <submittedName>
        <fullName evidence="5">N-acetyltransferase</fullName>
    </submittedName>
</protein>
<keyword evidence="3" id="KW-1133">Transmembrane helix</keyword>
<comment type="caution">
    <text evidence="5">The sequence shown here is derived from an EMBL/GenBank/DDBJ whole genome shotgun (WGS) entry which is preliminary data.</text>
</comment>
<dbReference type="InterPro" id="IPR000182">
    <property type="entry name" value="GNAT_dom"/>
</dbReference>
<evidence type="ECO:0000259" key="4">
    <source>
        <dbReference type="PROSITE" id="PS51186"/>
    </source>
</evidence>
<dbReference type="EMBL" id="JACTUZ010000040">
    <property type="protein sequence ID" value="MBC9177515.1"/>
    <property type="molecule type" value="Genomic_DNA"/>
</dbReference>
<dbReference type="PROSITE" id="PS51186">
    <property type="entry name" value="GNAT"/>
    <property type="match status" value="1"/>
</dbReference>
<keyword evidence="3" id="KW-0472">Membrane</keyword>
<dbReference type="Proteomes" id="UP000603940">
    <property type="component" value="Unassembled WGS sequence"/>
</dbReference>
<evidence type="ECO:0000313" key="6">
    <source>
        <dbReference type="Proteomes" id="UP000603940"/>
    </source>
</evidence>
<feature type="transmembrane region" description="Helical" evidence="3">
    <location>
        <begin position="44"/>
        <end position="63"/>
    </location>
</feature>
<name>A0ABR7R702_9PROT</name>
<dbReference type="InterPro" id="IPR016181">
    <property type="entry name" value="Acyl_CoA_acyltransferase"/>
</dbReference>
<dbReference type="PANTHER" id="PTHR43877">
    <property type="entry name" value="AMINOALKYLPHOSPHONATE N-ACETYLTRANSFERASE-RELATED-RELATED"/>
    <property type="match status" value="1"/>
</dbReference>
<dbReference type="Pfam" id="PF00583">
    <property type="entry name" value="Acetyltransf_1"/>
    <property type="match status" value="1"/>
</dbReference>
<feature type="domain" description="N-acetyltransferase" evidence="4">
    <location>
        <begin position="1"/>
        <end position="148"/>
    </location>
</feature>
<evidence type="ECO:0000256" key="3">
    <source>
        <dbReference type="SAM" id="Phobius"/>
    </source>
</evidence>
<gene>
    <name evidence="5" type="ORF">IBL25_11250</name>
</gene>
<evidence type="ECO:0000256" key="1">
    <source>
        <dbReference type="ARBA" id="ARBA00022679"/>
    </source>
</evidence>
<keyword evidence="1" id="KW-0808">Transferase</keyword>
<evidence type="ECO:0000256" key="2">
    <source>
        <dbReference type="ARBA" id="ARBA00023315"/>
    </source>
</evidence>
<sequence length="165" mass="17387">MLIRPEDAADAQSIRSLVTAAFRDAPHSSGTEADIVDALRAGSALTLSLVAITGGVVVGYVAFSPVMVAGQMPGWFGLGPVAVERSQRRQGIGRLLIEDGLSRLRAQGAGGCVVLGDPAYYGRFGFEPDPALTLAGVPAEYFQRLRLQEEQPAGEVLYHPAFSST</sequence>
<dbReference type="SUPFAM" id="SSF55729">
    <property type="entry name" value="Acyl-CoA N-acyltransferases (Nat)"/>
    <property type="match status" value="1"/>
</dbReference>
<dbReference type="PANTHER" id="PTHR43877:SF1">
    <property type="entry name" value="ACETYLTRANSFERASE"/>
    <property type="match status" value="1"/>
</dbReference>
<reference evidence="5 6" key="1">
    <citation type="journal article" date="2009" name="Int. J. Syst. Evol. Microbiol.">
        <title>Transfer of Teichococcus ludipueritiae and Muricoccus roseus to the genus Roseomonas, as Roseomonas ludipueritiae comb. nov. and Roseomonas rosea comb. nov., respectively, and emended description of the genus Roseomonas.</title>
        <authorList>
            <person name="Sanchez-Porro C."/>
            <person name="Gallego V."/>
            <person name="Busse H.J."/>
            <person name="Kampfer P."/>
            <person name="Ventosa A."/>
        </authorList>
    </citation>
    <scope>NUCLEOTIDE SEQUENCE [LARGE SCALE GENOMIC DNA]</scope>
    <source>
        <strain evidence="5 6">DSM 14915</strain>
    </source>
</reference>
<keyword evidence="6" id="KW-1185">Reference proteome</keyword>
<accession>A0ABR7R702</accession>
<keyword evidence="3" id="KW-0812">Transmembrane</keyword>
<dbReference type="CDD" id="cd04301">
    <property type="entry name" value="NAT_SF"/>
    <property type="match status" value="1"/>
</dbReference>
<keyword evidence="2" id="KW-0012">Acyltransferase</keyword>
<dbReference type="Gene3D" id="3.40.630.30">
    <property type="match status" value="1"/>
</dbReference>
<proteinExistence type="predicted"/>